<keyword evidence="2" id="KW-1185">Reference proteome</keyword>
<name>A0A2T0TRX7_9ACTN</name>
<sequence length="134" mass="14190">MAFLLCADFSLFPDDTALGPGFTFAAMDFQDVPGGSVVSFVNATAGERGLQFPHSGLEIGLPVPVRWARLRIGQFAGPYTVDGLDLAGAAVSTFAMNFPNTYRNVRLRGPDLFTIRFTGGDSEGSVVSVCVPVP</sequence>
<evidence type="ECO:0000313" key="2">
    <source>
        <dbReference type="Proteomes" id="UP000239210"/>
    </source>
</evidence>
<dbReference type="Proteomes" id="UP000239210">
    <property type="component" value="Unassembled WGS sequence"/>
</dbReference>
<dbReference type="RefSeq" id="WP_106278006.1">
    <property type="nucleotide sequence ID" value="NZ_PVTG01000009.1"/>
</dbReference>
<proteinExistence type="predicted"/>
<accession>A0A2T0TRX7</accession>
<reference evidence="1 2" key="1">
    <citation type="submission" date="2018-03" db="EMBL/GenBank/DDBJ databases">
        <title>Genomic Encyclopedia of Archaeal and Bacterial Type Strains, Phase II (KMG-II): from individual species to whole genera.</title>
        <authorList>
            <person name="Goeker M."/>
        </authorList>
    </citation>
    <scope>NUCLEOTIDE SEQUENCE [LARGE SCALE GENOMIC DNA]</scope>
    <source>
        <strain evidence="1 2">DSM 45416</strain>
    </source>
</reference>
<protein>
    <submittedName>
        <fullName evidence="1">Uncharacterized protein</fullName>
    </submittedName>
</protein>
<dbReference type="AlphaFoldDB" id="A0A2T0TRX7"/>
<evidence type="ECO:0000313" key="1">
    <source>
        <dbReference type="EMBL" id="PRY48370.1"/>
    </source>
</evidence>
<gene>
    <name evidence="1" type="ORF">LY71_1097</name>
</gene>
<dbReference type="OrthoDB" id="9848416at2"/>
<comment type="caution">
    <text evidence="1">The sequence shown here is derived from an EMBL/GenBank/DDBJ whole genome shotgun (WGS) entry which is preliminary data.</text>
</comment>
<dbReference type="EMBL" id="PVTG01000009">
    <property type="protein sequence ID" value="PRY48370.1"/>
    <property type="molecule type" value="Genomic_DNA"/>
</dbReference>
<organism evidence="1 2">
    <name type="scientific">Geodermatophilus tzadiensis</name>
    <dbReference type="NCBI Taxonomy" id="1137988"/>
    <lineage>
        <taxon>Bacteria</taxon>
        <taxon>Bacillati</taxon>
        <taxon>Actinomycetota</taxon>
        <taxon>Actinomycetes</taxon>
        <taxon>Geodermatophilales</taxon>
        <taxon>Geodermatophilaceae</taxon>
        <taxon>Geodermatophilus</taxon>
    </lineage>
</organism>